<gene>
    <name evidence="1" type="ORF">T10_4983</name>
</gene>
<protein>
    <submittedName>
        <fullName evidence="1">Uncharacterized protein</fullName>
    </submittedName>
</protein>
<accession>A0A0V1MRB9</accession>
<dbReference type="EMBL" id="JYDO01000051">
    <property type="protein sequence ID" value="KRZ74353.1"/>
    <property type="molecule type" value="Genomic_DNA"/>
</dbReference>
<organism evidence="1 2">
    <name type="scientific">Trichinella papuae</name>
    <dbReference type="NCBI Taxonomy" id="268474"/>
    <lineage>
        <taxon>Eukaryota</taxon>
        <taxon>Metazoa</taxon>
        <taxon>Ecdysozoa</taxon>
        <taxon>Nematoda</taxon>
        <taxon>Enoplea</taxon>
        <taxon>Dorylaimia</taxon>
        <taxon>Trichinellida</taxon>
        <taxon>Trichinellidae</taxon>
        <taxon>Trichinella</taxon>
    </lineage>
</organism>
<dbReference type="AlphaFoldDB" id="A0A0V1MRB9"/>
<reference evidence="1 2" key="1">
    <citation type="submission" date="2015-01" db="EMBL/GenBank/DDBJ databases">
        <title>Evolution of Trichinella species and genotypes.</title>
        <authorList>
            <person name="Korhonen P.K."/>
            <person name="Edoardo P."/>
            <person name="Giuseppe L.R."/>
            <person name="Gasser R.B."/>
        </authorList>
    </citation>
    <scope>NUCLEOTIDE SEQUENCE [LARGE SCALE GENOMIC DNA]</scope>
    <source>
        <strain evidence="1">ISS1980</strain>
    </source>
</reference>
<comment type="caution">
    <text evidence="1">The sequence shown here is derived from an EMBL/GenBank/DDBJ whole genome shotgun (WGS) entry which is preliminary data.</text>
</comment>
<sequence length="61" mass="6829">MDSLALQVKLRRFIVPMLVLAARFIQLPAICHGSADYPRKDATSPFSTFIVDMYHSCNGSQ</sequence>
<dbReference type="Proteomes" id="UP000054843">
    <property type="component" value="Unassembled WGS sequence"/>
</dbReference>
<keyword evidence="2" id="KW-1185">Reference proteome</keyword>
<proteinExistence type="predicted"/>
<name>A0A0V1MRB9_9BILA</name>
<evidence type="ECO:0000313" key="1">
    <source>
        <dbReference type="EMBL" id="KRZ74353.1"/>
    </source>
</evidence>
<evidence type="ECO:0000313" key="2">
    <source>
        <dbReference type="Proteomes" id="UP000054843"/>
    </source>
</evidence>